<dbReference type="PROSITE" id="PS51747">
    <property type="entry name" value="CYT_DCMP_DEAMINASES_2"/>
    <property type="match status" value="1"/>
</dbReference>
<keyword evidence="3" id="KW-1185">Reference proteome</keyword>
<accession>A0ABW3N440</accession>
<dbReference type="Proteomes" id="UP001597013">
    <property type="component" value="Unassembled WGS sequence"/>
</dbReference>
<dbReference type="InterPro" id="IPR002125">
    <property type="entry name" value="CMP_dCMP_dom"/>
</dbReference>
<dbReference type="EMBL" id="JBHTJL010000009">
    <property type="protein sequence ID" value="MFD1062098.1"/>
    <property type="molecule type" value="Genomic_DNA"/>
</dbReference>
<name>A0ABW3N440_9FLAO</name>
<keyword evidence="2" id="KW-0378">Hydrolase</keyword>
<dbReference type="EC" id="3.5.4.33" evidence="2"/>
<gene>
    <name evidence="2" type="ORF">ACFQ1Q_02475</name>
</gene>
<dbReference type="PANTHER" id="PTHR11079:SF161">
    <property type="entry name" value="CMP_DCMP-TYPE DEAMINASE DOMAIN-CONTAINING PROTEIN"/>
    <property type="match status" value="1"/>
</dbReference>
<comment type="caution">
    <text evidence="2">The sequence shown here is derived from an EMBL/GenBank/DDBJ whole genome shotgun (WGS) entry which is preliminary data.</text>
</comment>
<dbReference type="PANTHER" id="PTHR11079">
    <property type="entry name" value="CYTOSINE DEAMINASE FAMILY MEMBER"/>
    <property type="match status" value="1"/>
</dbReference>
<feature type="domain" description="CMP/dCMP-type deaminase" evidence="1">
    <location>
        <begin position="2"/>
        <end position="116"/>
    </location>
</feature>
<dbReference type="Pfam" id="PF00383">
    <property type="entry name" value="dCMP_cyt_deam_1"/>
    <property type="match status" value="1"/>
</dbReference>
<reference evidence="3" key="1">
    <citation type="journal article" date="2019" name="Int. J. Syst. Evol. Microbiol.">
        <title>The Global Catalogue of Microorganisms (GCM) 10K type strain sequencing project: providing services to taxonomists for standard genome sequencing and annotation.</title>
        <authorList>
            <consortium name="The Broad Institute Genomics Platform"/>
            <consortium name="The Broad Institute Genome Sequencing Center for Infectious Disease"/>
            <person name="Wu L."/>
            <person name="Ma J."/>
        </authorList>
    </citation>
    <scope>NUCLEOTIDE SEQUENCE [LARGE SCALE GENOMIC DNA]</scope>
    <source>
        <strain evidence="3">CCUG 62215</strain>
    </source>
</reference>
<evidence type="ECO:0000259" key="1">
    <source>
        <dbReference type="PROSITE" id="PS51747"/>
    </source>
</evidence>
<dbReference type="GO" id="GO:0052717">
    <property type="term" value="F:tRNA-specific adenosine-34 deaminase activity"/>
    <property type="evidence" value="ECO:0007669"/>
    <property type="project" value="UniProtKB-EC"/>
</dbReference>
<dbReference type="RefSeq" id="WP_386127645.1">
    <property type="nucleotide sequence ID" value="NZ_JBHTJL010000009.1"/>
</dbReference>
<dbReference type="InterPro" id="IPR016193">
    <property type="entry name" value="Cytidine_deaminase-like"/>
</dbReference>
<evidence type="ECO:0000313" key="3">
    <source>
        <dbReference type="Proteomes" id="UP001597013"/>
    </source>
</evidence>
<dbReference type="SUPFAM" id="SSF53927">
    <property type="entry name" value="Cytidine deaminase-like"/>
    <property type="match status" value="1"/>
</dbReference>
<sequence>MKNHIKFMTMAINLAKEGKASENGGAFGAVITLDDKVICKVHNTVKGDSDVTQHAELKAIQKACKKLKTTDLSSYTLYTSCEPCMMCLGACKWAKFKAIYFGASAEDAKQHGYIYSEMYYDSENKKRHEEFNMIQICKEEAIKVWQ</sequence>
<protein>
    <submittedName>
        <fullName evidence="2">Nucleoside deaminase</fullName>
        <ecNumber evidence="2">3.5.4.33</ecNumber>
    </submittedName>
</protein>
<organism evidence="2 3">
    <name type="scientific">Winogradskyella litorisediminis</name>
    <dbReference type="NCBI Taxonomy" id="1156618"/>
    <lineage>
        <taxon>Bacteria</taxon>
        <taxon>Pseudomonadati</taxon>
        <taxon>Bacteroidota</taxon>
        <taxon>Flavobacteriia</taxon>
        <taxon>Flavobacteriales</taxon>
        <taxon>Flavobacteriaceae</taxon>
        <taxon>Winogradskyella</taxon>
    </lineage>
</organism>
<evidence type="ECO:0000313" key="2">
    <source>
        <dbReference type="EMBL" id="MFD1062098.1"/>
    </source>
</evidence>
<proteinExistence type="predicted"/>
<dbReference type="CDD" id="cd01285">
    <property type="entry name" value="nucleoside_deaminase"/>
    <property type="match status" value="1"/>
</dbReference>
<dbReference type="Gene3D" id="3.40.140.10">
    <property type="entry name" value="Cytidine Deaminase, domain 2"/>
    <property type="match status" value="1"/>
</dbReference>